<reference evidence="4" key="1">
    <citation type="submission" date="2020-12" db="EMBL/GenBank/DDBJ databases">
        <title>Vagococcus allomyrinae sp. nov. and Enterococcus lavae sp. nov., isolated from the larvae of Allomyrina dichotoma.</title>
        <authorList>
            <person name="Lee S.D."/>
        </authorList>
    </citation>
    <scope>NUCLEOTIDE SEQUENCE</scope>
    <source>
        <strain evidence="4">BWB3-3</strain>
    </source>
</reference>
<proteinExistence type="predicted"/>
<protein>
    <submittedName>
        <fullName evidence="4">WxL domain-containing protein</fullName>
    </submittedName>
</protein>
<feature type="compositionally biased region" description="Acidic residues" evidence="1">
    <location>
        <begin position="58"/>
        <end position="70"/>
    </location>
</feature>
<dbReference type="RefSeq" id="WP_209526816.1">
    <property type="nucleotide sequence ID" value="NZ_JAEEGA010000005.1"/>
</dbReference>
<feature type="chain" id="PRO_5037597788" evidence="2">
    <location>
        <begin position="27"/>
        <end position="272"/>
    </location>
</feature>
<evidence type="ECO:0000256" key="2">
    <source>
        <dbReference type="SAM" id="SignalP"/>
    </source>
</evidence>
<comment type="caution">
    <text evidence="4">The sequence shown here is derived from an EMBL/GenBank/DDBJ whole genome shotgun (WGS) entry which is preliminary data.</text>
</comment>
<dbReference type="EMBL" id="JAEEGA010000005">
    <property type="protein sequence ID" value="MBP1041149.1"/>
    <property type="molecule type" value="Genomic_DNA"/>
</dbReference>
<dbReference type="AlphaFoldDB" id="A0A940P417"/>
<name>A0A940P417_9ENTE</name>
<dbReference type="Proteomes" id="UP000674938">
    <property type="component" value="Unassembled WGS sequence"/>
</dbReference>
<gene>
    <name evidence="4" type="ORF">I6N95_09045</name>
</gene>
<organism evidence="4 5">
    <name type="scientific">Vagococcus allomyrinae</name>
    <dbReference type="NCBI Taxonomy" id="2794353"/>
    <lineage>
        <taxon>Bacteria</taxon>
        <taxon>Bacillati</taxon>
        <taxon>Bacillota</taxon>
        <taxon>Bacilli</taxon>
        <taxon>Lactobacillales</taxon>
        <taxon>Enterococcaceae</taxon>
        <taxon>Vagococcus</taxon>
    </lineage>
</organism>
<evidence type="ECO:0000259" key="3">
    <source>
        <dbReference type="Pfam" id="PF13731"/>
    </source>
</evidence>
<feature type="compositionally biased region" description="Basic and acidic residues" evidence="1">
    <location>
        <begin position="44"/>
        <end position="57"/>
    </location>
</feature>
<evidence type="ECO:0000313" key="5">
    <source>
        <dbReference type="Proteomes" id="UP000674938"/>
    </source>
</evidence>
<dbReference type="InterPro" id="IPR027994">
    <property type="entry name" value="WxL_dom"/>
</dbReference>
<feature type="region of interest" description="Disordered" evidence="1">
    <location>
        <begin position="36"/>
        <end position="78"/>
    </location>
</feature>
<evidence type="ECO:0000256" key="1">
    <source>
        <dbReference type="SAM" id="MobiDB-lite"/>
    </source>
</evidence>
<dbReference type="Pfam" id="PF13731">
    <property type="entry name" value="WxL"/>
    <property type="match status" value="1"/>
</dbReference>
<feature type="domain" description="WxL" evidence="3">
    <location>
        <begin position="35"/>
        <end position="271"/>
    </location>
</feature>
<feature type="signal peptide" evidence="2">
    <location>
        <begin position="1"/>
        <end position="26"/>
    </location>
</feature>
<keyword evidence="2" id="KW-0732">Signal</keyword>
<sequence length="272" mass="27913">MKIQQVLTTVAIASLGLVLLAPSALAATGVVGGDLPSAGTVTVKEGEAGGGEDKKDPEDPDKEVETDPGEVTENPDTGSLIIQAVSNLRFGDIKTGVTAQTPFAKPTLVKPVDDSGVAGAAVERGNYIQWADIRGGETNFGYTLSAALTQQFINDADAELTASTISFNNGMMNSSATYANWGNLDKTSFVLSEDGGSQNVVTADKGTKQGKGEYFVEFGQSAGWDAANHPNAAGTADTAASSVQLTVPKATASTMAVGDYEGIVTWTLAATL</sequence>
<accession>A0A940P417</accession>
<keyword evidence="5" id="KW-1185">Reference proteome</keyword>
<evidence type="ECO:0000313" key="4">
    <source>
        <dbReference type="EMBL" id="MBP1041149.1"/>
    </source>
</evidence>